<protein>
    <recommendedName>
        <fullName evidence="1">Transposase IS4-like domain-containing protein</fullName>
    </recommendedName>
</protein>
<dbReference type="EMBL" id="BJYS01000076">
    <property type="protein sequence ID" value="GEO07490.1"/>
    <property type="molecule type" value="Genomic_DNA"/>
</dbReference>
<dbReference type="Pfam" id="PF01609">
    <property type="entry name" value="DDE_Tnp_1"/>
    <property type="match status" value="1"/>
</dbReference>
<comment type="caution">
    <text evidence="2">The sequence shown here is derived from an EMBL/GenBank/DDBJ whole genome shotgun (WGS) entry which is preliminary data.</text>
</comment>
<dbReference type="InterPro" id="IPR012337">
    <property type="entry name" value="RNaseH-like_sf"/>
</dbReference>
<reference evidence="2 3" key="1">
    <citation type="submission" date="2019-07" db="EMBL/GenBank/DDBJ databases">
        <title>Whole genome shotgun sequence of Adhaeribacter aerolatus NBRC 106133.</title>
        <authorList>
            <person name="Hosoyama A."/>
            <person name="Uohara A."/>
            <person name="Ohji S."/>
            <person name="Ichikawa N."/>
        </authorList>
    </citation>
    <scope>NUCLEOTIDE SEQUENCE [LARGE SCALE GENOMIC DNA]</scope>
    <source>
        <strain evidence="2 3">NBRC 106133</strain>
    </source>
</reference>
<evidence type="ECO:0000313" key="3">
    <source>
        <dbReference type="Proteomes" id="UP000321532"/>
    </source>
</evidence>
<feature type="domain" description="Transposase IS4-like" evidence="1">
    <location>
        <begin position="215"/>
        <end position="391"/>
    </location>
</feature>
<dbReference type="InterPro" id="IPR002559">
    <property type="entry name" value="Transposase_11"/>
</dbReference>
<dbReference type="OrthoDB" id="925542at2"/>
<name>A0A512B6A3_9BACT</name>
<dbReference type="AlphaFoldDB" id="A0A512B6A3"/>
<dbReference type="Gene3D" id="3.90.350.10">
    <property type="entry name" value="Transposase Inhibitor Protein From Tn5, Chain A, domain 1"/>
    <property type="match status" value="1"/>
</dbReference>
<sequence length="451" mass="52302">MFYFTTNGSAAGRDLPVGDFFCERLQTFLTPLLFFLDQLLDRRLVNTFAGLCESLIRLRSRATGLYLSELGSYLLSPAQAPAGTKRISNLLRSSKWQEQHLINYLALQAQVYAQQLQHLKKELVLLLWDESVQEKAESLQSEGLCAVRSSKAQRLLRIKKGYYEPPTRKPVHVPGLRWVGLLLAGLQQPPQLARFRWWSSRQPQFTSLAPVRLELLNWARELFGRTVLHVFDRGYASKEWLGLLLNQQDRLLLRWPSAYKLLDGQGRLKRASLFSVGRRATSSQKVWDLVGKCQVKRSLLWQRCWHVAYQDCPLTLIICRPGKAGRQPWYLLTNEKVETDKQAWQLVHAYARRWQIEQSFRFSKSELAMESCRLWFWENKMKLLQIVALVYAFLLTLLAKELQPHIQTLLRAGCHRTGKRARNTPNPLYRIRLALANLFNQLNLNNIQSSG</sequence>
<keyword evidence="3" id="KW-1185">Reference proteome</keyword>
<dbReference type="RefSeq" id="WP_146905808.1">
    <property type="nucleotide sequence ID" value="NZ_BJYS01000076.1"/>
</dbReference>
<dbReference type="Proteomes" id="UP000321532">
    <property type="component" value="Unassembled WGS sequence"/>
</dbReference>
<dbReference type="GO" id="GO:0006313">
    <property type="term" value="P:DNA transposition"/>
    <property type="evidence" value="ECO:0007669"/>
    <property type="project" value="InterPro"/>
</dbReference>
<accession>A0A512B6A3</accession>
<dbReference type="GO" id="GO:0003677">
    <property type="term" value="F:DNA binding"/>
    <property type="evidence" value="ECO:0007669"/>
    <property type="project" value="InterPro"/>
</dbReference>
<proteinExistence type="predicted"/>
<organism evidence="2 3">
    <name type="scientific">Adhaeribacter aerolatus</name>
    <dbReference type="NCBI Taxonomy" id="670289"/>
    <lineage>
        <taxon>Bacteria</taxon>
        <taxon>Pseudomonadati</taxon>
        <taxon>Bacteroidota</taxon>
        <taxon>Cytophagia</taxon>
        <taxon>Cytophagales</taxon>
        <taxon>Hymenobacteraceae</taxon>
        <taxon>Adhaeribacter</taxon>
    </lineage>
</organism>
<evidence type="ECO:0000259" key="1">
    <source>
        <dbReference type="Pfam" id="PF01609"/>
    </source>
</evidence>
<gene>
    <name evidence="2" type="ORF">AAE02nite_51540</name>
</gene>
<evidence type="ECO:0000313" key="2">
    <source>
        <dbReference type="EMBL" id="GEO07490.1"/>
    </source>
</evidence>
<dbReference type="GO" id="GO:0004803">
    <property type="term" value="F:transposase activity"/>
    <property type="evidence" value="ECO:0007669"/>
    <property type="project" value="InterPro"/>
</dbReference>
<dbReference type="SUPFAM" id="SSF53098">
    <property type="entry name" value="Ribonuclease H-like"/>
    <property type="match status" value="1"/>
</dbReference>